<name>A0A0K2V8F3_LEPSM</name>
<evidence type="ECO:0000256" key="1">
    <source>
        <dbReference type="SAM" id="Phobius"/>
    </source>
</evidence>
<sequence length="44" mass="5455">MLIHANFSFISDILFLFKTYDFIFLVFVYHAVMFIFFKFHKNIK</sequence>
<keyword evidence="1" id="KW-0472">Membrane</keyword>
<keyword evidence="1" id="KW-1133">Transmembrane helix</keyword>
<organism evidence="2">
    <name type="scientific">Lepeophtheirus salmonis</name>
    <name type="common">Salmon louse</name>
    <name type="synonym">Caligus salmonis</name>
    <dbReference type="NCBI Taxonomy" id="72036"/>
    <lineage>
        <taxon>Eukaryota</taxon>
        <taxon>Metazoa</taxon>
        <taxon>Ecdysozoa</taxon>
        <taxon>Arthropoda</taxon>
        <taxon>Crustacea</taxon>
        <taxon>Multicrustacea</taxon>
        <taxon>Hexanauplia</taxon>
        <taxon>Copepoda</taxon>
        <taxon>Siphonostomatoida</taxon>
        <taxon>Caligidae</taxon>
        <taxon>Lepeophtheirus</taxon>
    </lineage>
</organism>
<protein>
    <submittedName>
        <fullName evidence="2">Uncharacterized protein</fullName>
    </submittedName>
</protein>
<keyword evidence="1" id="KW-0812">Transmembrane</keyword>
<feature type="transmembrane region" description="Helical" evidence="1">
    <location>
        <begin position="20"/>
        <end position="39"/>
    </location>
</feature>
<dbReference type="EMBL" id="HACA01029457">
    <property type="protein sequence ID" value="CDW46818.1"/>
    <property type="molecule type" value="Transcribed_RNA"/>
</dbReference>
<dbReference type="AlphaFoldDB" id="A0A0K2V8F3"/>
<accession>A0A0K2V8F3</accession>
<evidence type="ECO:0000313" key="2">
    <source>
        <dbReference type="EMBL" id="CDW46818.1"/>
    </source>
</evidence>
<proteinExistence type="predicted"/>
<reference evidence="2" key="1">
    <citation type="submission" date="2014-05" db="EMBL/GenBank/DDBJ databases">
        <authorList>
            <person name="Chronopoulou M."/>
        </authorList>
    </citation>
    <scope>NUCLEOTIDE SEQUENCE</scope>
    <source>
        <tissue evidence="2">Whole organism</tissue>
    </source>
</reference>